<protein>
    <submittedName>
        <fullName evidence="1">Uncharacterized protein</fullName>
    </submittedName>
</protein>
<comment type="caution">
    <text evidence="1">The sequence shown here is derived from an EMBL/GenBank/DDBJ whole genome shotgun (WGS) entry which is preliminary data.</text>
</comment>
<name>A0ABD7PKG6_RHILE</name>
<evidence type="ECO:0000313" key="1">
    <source>
        <dbReference type="EMBL" id="TAW25278.1"/>
    </source>
</evidence>
<dbReference type="RefSeq" id="WP_130728172.1">
    <property type="nucleotide sequence ID" value="NZ_SINY01000008.1"/>
</dbReference>
<dbReference type="EMBL" id="SIPS01000002">
    <property type="protein sequence ID" value="TAW25278.1"/>
    <property type="molecule type" value="Genomic_DNA"/>
</dbReference>
<gene>
    <name evidence="1" type="ORF">ELI19_27995</name>
</gene>
<evidence type="ECO:0000313" key="2">
    <source>
        <dbReference type="Proteomes" id="UP000292036"/>
    </source>
</evidence>
<organism evidence="1 2">
    <name type="scientific">Rhizobium leguminosarum</name>
    <dbReference type="NCBI Taxonomy" id="384"/>
    <lineage>
        <taxon>Bacteria</taxon>
        <taxon>Pseudomonadati</taxon>
        <taxon>Pseudomonadota</taxon>
        <taxon>Alphaproteobacteria</taxon>
        <taxon>Hyphomicrobiales</taxon>
        <taxon>Rhizobiaceae</taxon>
        <taxon>Rhizobium/Agrobacterium group</taxon>
        <taxon>Rhizobium</taxon>
    </lineage>
</organism>
<geneLocation type="plasmid" evidence="1">
    <name>pSM151B_Rh01</name>
</geneLocation>
<reference evidence="1 2" key="1">
    <citation type="submission" date="2019-02" db="EMBL/GenBank/DDBJ databases">
        <title>The genomic architecture of introgression among sibling species of bacteria.</title>
        <authorList>
            <person name="Cavassim M.I.A."/>
            <person name="Moeskjaer S."/>
            <person name="Moslemi C."/>
            <person name="Fields B."/>
            <person name="Bachmann A."/>
            <person name="Vilhjalmsson B."/>
            <person name="Schierup M.H."/>
            <person name="Young J.P.W."/>
            <person name="Andersen S.U."/>
        </authorList>
    </citation>
    <scope>NUCLEOTIDE SEQUENCE [LARGE SCALE GENOMIC DNA]</scope>
    <source>
        <strain evidence="1 2">SM151B</strain>
        <plasmid evidence="1">pSM151B_Rh01</plasmid>
    </source>
</reference>
<accession>A0ABD7PKG6</accession>
<dbReference type="AlphaFoldDB" id="A0ABD7PKG6"/>
<sequence length="91" mass="10135">MINVVAVRLFAHEPISTAIGSRGRENILDIALLVDAMDLRQYARLDGPAWYCRTAVSCVLPNRRGAFGSKSFEDLCRACGRVRDTKNLPRV</sequence>
<proteinExistence type="predicted"/>
<keyword evidence="1" id="KW-0614">Plasmid</keyword>
<dbReference type="Proteomes" id="UP000292036">
    <property type="component" value="Unassembled WGS sequence"/>
</dbReference>